<keyword evidence="1" id="KW-1133">Transmembrane helix</keyword>
<feature type="transmembrane region" description="Helical" evidence="1">
    <location>
        <begin position="40"/>
        <end position="61"/>
    </location>
</feature>
<dbReference type="AlphaFoldDB" id="A0A0N8GTE7"/>
<keyword evidence="1" id="KW-0812">Transmembrane</keyword>
<reference evidence="2 3" key="1">
    <citation type="submission" date="2015-07" db="EMBL/GenBank/DDBJ databases">
        <title>Whole genome sequence of Herpetosiphon geysericola DSM 7119.</title>
        <authorList>
            <person name="Hemp J."/>
            <person name="Ward L.M."/>
            <person name="Pace L.A."/>
            <person name="Fischer W.W."/>
        </authorList>
    </citation>
    <scope>NUCLEOTIDE SEQUENCE [LARGE SCALE GENOMIC DNA]</scope>
    <source>
        <strain evidence="2 3">DSM 7119</strain>
    </source>
</reference>
<dbReference type="RefSeq" id="WP_054532476.1">
    <property type="nucleotide sequence ID" value="NZ_LGKP01000003.1"/>
</dbReference>
<comment type="caution">
    <text evidence="2">The sequence shown here is derived from an EMBL/GenBank/DDBJ whole genome shotgun (WGS) entry which is preliminary data.</text>
</comment>
<evidence type="ECO:0000313" key="2">
    <source>
        <dbReference type="EMBL" id="KPL91890.1"/>
    </source>
</evidence>
<keyword evidence="1" id="KW-0472">Membrane</keyword>
<accession>A0A0N8GTE7</accession>
<dbReference type="STRING" id="70996.SE18_00595"/>
<gene>
    <name evidence="2" type="ORF">SE18_00595</name>
</gene>
<proteinExistence type="predicted"/>
<protein>
    <submittedName>
        <fullName evidence="2">Uncharacterized protein</fullName>
    </submittedName>
</protein>
<dbReference type="Proteomes" id="UP000050277">
    <property type="component" value="Unassembled WGS sequence"/>
</dbReference>
<sequence>MRWLMRLSVWEWIALITLGAWLWQRISQRSKYQNSQRQRWFIDMCVVITVLALVGSAIWQIRWLGLVAFGAAALGLALSIRNWLLTIRGWFDGLFSRK</sequence>
<feature type="transmembrane region" description="Helical" evidence="1">
    <location>
        <begin position="12"/>
        <end position="28"/>
    </location>
</feature>
<feature type="transmembrane region" description="Helical" evidence="1">
    <location>
        <begin position="67"/>
        <end position="91"/>
    </location>
</feature>
<organism evidence="2 3">
    <name type="scientific">Herpetosiphon geysericola</name>
    <dbReference type="NCBI Taxonomy" id="70996"/>
    <lineage>
        <taxon>Bacteria</taxon>
        <taxon>Bacillati</taxon>
        <taxon>Chloroflexota</taxon>
        <taxon>Chloroflexia</taxon>
        <taxon>Herpetosiphonales</taxon>
        <taxon>Herpetosiphonaceae</taxon>
        <taxon>Herpetosiphon</taxon>
    </lineage>
</organism>
<dbReference type="EMBL" id="LGKP01000003">
    <property type="protein sequence ID" value="KPL91890.1"/>
    <property type="molecule type" value="Genomic_DNA"/>
</dbReference>
<evidence type="ECO:0000313" key="3">
    <source>
        <dbReference type="Proteomes" id="UP000050277"/>
    </source>
</evidence>
<name>A0A0N8GTE7_9CHLR</name>
<evidence type="ECO:0000256" key="1">
    <source>
        <dbReference type="SAM" id="Phobius"/>
    </source>
</evidence>
<keyword evidence="3" id="KW-1185">Reference proteome</keyword>